<name>A0A0C9ZAG8_9AGAM</name>
<dbReference type="OrthoDB" id="2664198at2759"/>
<accession>A0A0C9ZAG8</accession>
<proteinExistence type="predicted"/>
<sequence>VVMPHNLIIVDYSLGQPGSVHDVYAFQGTQVFQDPTNVLPPHHWIWADSAYPSKTWCAVPFKRPCGGSLMCRQNIYNHYVSKVHTLCFHPAGF</sequence>
<keyword evidence="5" id="KW-1185">Reference proteome</keyword>
<keyword evidence="2" id="KW-0479">Metal-binding</keyword>
<feature type="non-terminal residue" evidence="4">
    <location>
        <position position="1"/>
    </location>
</feature>
<dbReference type="InterPro" id="IPR027806">
    <property type="entry name" value="HARBI1_dom"/>
</dbReference>
<evidence type="ECO:0000256" key="1">
    <source>
        <dbReference type="ARBA" id="ARBA00001968"/>
    </source>
</evidence>
<evidence type="ECO:0000313" key="4">
    <source>
        <dbReference type="EMBL" id="KIK22954.1"/>
    </source>
</evidence>
<protein>
    <recommendedName>
        <fullName evidence="3">DDE Tnp4 domain-containing protein</fullName>
    </recommendedName>
</protein>
<dbReference type="EMBL" id="KN833732">
    <property type="protein sequence ID" value="KIK22954.1"/>
    <property type="molecule type" value="Genomic_DNA"/>
</dbReference>
<comment type="cofactor">
    <cofactor evidence="1">
        <name>a divalent metal cation</name>
        <dbReference type="ChEBI" id="CHEBI:60240"/>
    </cofactor>
</comment>
<dbReference type="HOGENOM" id="CLU_018552_11_0_1"/>
<evidence type="ECO:0000313" key="5">
    <source>
        <dbReference type="Proteomes" id="UP000054018"/>
    </source>
</evidence>
<dbReference type="Pfam" id="PF13359">
    <property type="entry name" value="DDE_Tnp_4"/>
    <property type="match status" value="1"/>
</dbReference>
<feature type="domain" description="DDE Tnp4" evidence="3">
    <location>
        <begin position="2"/>
        <end position="85"/>
    </location>
</feature>
<dbReference type="Proteomes" id="UP000054018">
    <property type="component" value="Unassembled WGS sequence"/>
</dbReference>
<dbReference type="AlphaFoldDB" id="A0A0C9ZAG8"/>
<reference evidence="4 5" key="1">
    <citation type="submission" date="2014-04" db="EMBL/GenBank/DDBJ databases">
        <authorList>
            <consortium name="DOE Joint Genome Institute"/>
            <person name="Kuo A."/>
            <person name="Kohler A."/>
            <person name="Costa M.D."/>
            <person name="Nagy L.G."/>
            <person name="Floudas D."/>
            <person name="Copeland A."/>
            <person name="Barry K.W."/>
            <person name="Cichocki N."/>
            <person name="Veneault-Fourrey C."/>
            <person name="LaButti K."/>
            <person name="Lindquist E.A."/>
            <person name="Lipzen A."/>
            <person name="Lundell T."/>
            <person name="Morin E."/>
            <person name="Murat C."/>
            <person name="Sun H."/>
            <person name="Tunlid A."/>
            <person name="Henrissat B."/>
            <person name="Grigoriev I.V."/>
            <person name="Hibbett D.S."/>
            <person name="Martin F."/>
            <person name="Nordberg H.P."/>
            <person name="Cantor M.N."/>
            <person name="Hua S.X."/>
        </authorList>
    </citation>
    <scope>NUCLEOTIDE SEQUENCE [LARGE SCALE GENOMIC DNA]</scope>
    <source>
        <strain evidence="4 5">441</strain>
    </source>
</reference>
<organism evidence="4 5">
    <name type="scientific">Pisolithus microcarpus 441</name>
    <dbReference type="NCBI Taxonomy" id="765257"/>
    <lineage>
        <taxon>Eukaryota</taxon>
        <taxon>Fungi</taxon>
        <taxon>Dikarya</taxon>
        <taxon>Basidiomycota</taxon>
        <taxon>Agaricomycotina</taxon>
        <taxon>Agaricomycetes</taxon>
        <taxon>Agaricomycetidae</taxon>
        <taxon>Boletales</taxon>
        <taxon>Sclerodermatineae</taxon>
        <taxon>Pisolithaceae</taxon>
        <taxon>Pisolithus</taxon>
    </lineage>
</organism>
<evidence type="ECO:0000256" key="2">
    <source>
        <dbReference type="ARBA" id="ARBA00022723"/>
    </source>
</evidence>
<gene>
    <name evidence="4" type="ORF">PISMIDRAFT_101460</name>
</gene>
<dbReference type="GO" id="GO:0046872">
    <property type="term" value="F:metal ion binding"/>
    <property type="evidence" value="ECO:0007669"/>
    <property type="project" value="UniProtKB-KW"/>
</dbReference>
<evidence type="ECO:0000259" key="3">
    <source>
        <dbReference type="Pfam" id="PF13359"/>
    </source>
</evidence>
<reference evidence="5" key="2">
    <citation type="submission" date="2015-01" db="EMBL/GenBank/DDBJ databases">
        <title>Evolutionary Origins and Diversification of the Mycorrhizal Mutualists.</title>
        <authorList>
            <consortium name="DOE Joint Genome Institute"/>
            <consortium name="Mycorrhizal Genomics Consortium"/>
            <person name="Kohler A."/>
            <person name="Kuo A."/>
            <person name="Nagy L.G."/>
            <person name="Floudas D."/>
            <person name="Copeland A."/>
            <person name="Barry K.W."/>
            <person name="Cichocki N."/>
            <person name="Veneault-Fourrey C."/>
            <person name="LaButti K."/>
            <person name="Lindquist E.A."/>
            <person name="Lipzen A."/>
            <person name="Lundell T."/>
            <person name="Morin E."/>
            <person name="Murat C."/>
            <person name="Riley R."/>
            <person name="Ohm R."/>
            <person name="Sun H."/>
            <person name="Tunlid A."/>
            <person name="Henrissat B."/>
            <person name="Grigoriev I.V."/>
            <person name="Hibbett D.S."/>
            <person name="Martin F."/>
        </authorList>
    </citation>
    <scope>NUCLEOTIDE SEQUENCE [LARGE SCALE GENOMIC DNA]</scope>
    <source>
        <strain evidence="5">441</strain>
    </source>
</reference>